<dbReference type="Pfam" id="PF12508">
    <property type="entry name" value="Transposon_TraM"/>
    <property type="match status" value="1"/>
</dbReference>
<dbReference type="EMBL" id="JBHSCL010000003">
    <property type="protein sequence ID" value="MFC4218952.1"/>
    <property type="molecule type" value="Genomic_DNA"/>
</dbReference>
<keyword evidence="1" id="KW-0472">Membrane</keyword>
<accession>A0ABV8PJ67</accession>
<dbReference type="InterPro" id="IPR055407">
    <property type="entry name" value="TraM_C"/>
</dbReference>
<reference evidence="4" key="1">
    <citation type="journal article" date="2019" name="Int. J. Syst. Evol. Microbiol.">
        <title>The Global Catalogue of Microorganisms (GCM) 10K type strain sequencing project: providing services to taxonomists for standard genome sequencing and annotation.</title>
        <authorList>
            <consortium name="The Broad Institute Genomics Platform"/>
            <consortium name="The Broad Institute Genome Sequencing Center for Infectious Disease"/>
            <person name="Wu L."/>
            <person name="Ma J."/>
        </authorList>
    </citation>
    <scope>NUCLEOTIDE SEQUENCE [LARGE SCALE GENOMIC DNA]</scope>
    <source>
        <strain evidence="4">CGMCC 1.15774</strain>
    </source>
</reference>
<evidence type="ECO:0000259" key="2">
    <source>
        <dbReference type="Pfam" id="PF12508"/>
    </source>
</evidence>
<keyword evidence="1" id="KW-1133">Transmembrane helix</keyword>
<dbReference type="RefSeq" id="WP_379762339.1">
    <property type="nucleotide sequence ID" value="NZ_JBHSCL010000003.1"/>
</dbReference>
<sequence length="314" mass="36262">MKTQKSKIVFVLVMVCIVLFIAVYALITFGKDKEIELKPDRIPMPDLDGKTVEYESKMEALDAIKEEREVTAPQLYPDHMVDDKGYFNPDYMEYEKHRIIDSVYQSKRFVEKAPHLKIRETTASTRMLDSMEAKDVGEPETQLSTQELMLKHQLFFASKPLISKVNGLEDNDAIGDNIGLLAYVDGKQTLREGHRLVMRLEGSVQIDGRNILRGTRVYGFVKLRPNRMMVEVDRIEDQKLKLQVHDLQDGQAGIYMENHLKGEMIQASVDETLSEVNLPGFPQFRGIKRIFQRDRRAVRVEVADKYQIILKQEL</sequence>
<dbReference type="Proteomes" id="UP001595841">
    <property type="component" value="Unassembled WGS sequence"/>
</dbReference>
<keyword evidence="4" id="KW-1185">Reference proteome</keyword>
<proteinExistence type="predicted"/>
<gene>
    <name evidence="3" type="primary">traM</name>
    <name evidence="3" type="ORF">ACFOWS_02340</name>
</gene>
<protein>
    <submittedName>
        <fullName evidence="3">Conjugative transposon protein TraM</fullName>
    </submittedName>
</protein>
<organism evidence="3 4">
    <name type="scientific">Flagellimonas marina</name>
    <dbReference type="NCBI Taxonomy" id="1775168"/>
    <lineage>
        <taxon>Bacteria</taxon>
        <taxon>Pseudomonadati</taxon>
        <taxon>Bacteroidota</taxon>
        <taxon>Flavobacteriia</taxon>
        <taxon>Flavobacteriales</taxon>
        <taxon>Flavobacteriaceae</taxon>
        <taxon>Flagellimonas</taxon>
    </lineage>
</organism>
<comment type="caution">
    <text evidence="3">The sequence shown here is derived from an EMBL/GenBank/DDBJ whole genome shotgun (WGS) entry which is preliminary data.</text>
</comment>
<feature type="domain" description="Conjugative transposon TraM C-terminal" evidence="2">
    <location>
        <begin position="182"/>
        <end position="311"/>
    </location>
</feature>
<feature type="transmembrane region" description="Helical" evidence="1">
    <location>
        <begin position="7"/>
        <end position="27"/>
    </location>
</feature>
<evidence type="ECO:0000313" key="4">
    <source>
        <dbReference type="Proteomes" id="UP001595841"/>
    </source>
</evidence>
<keyword evidence="1" id="KW-0812">Transmembrane</keyword>
<evidence type="ECO:0000313" key="3">
    <source>
        <dbReference type="EMBL" id="MFC4218952.1"/>
    </source>
</evidence>
<name>A0ABV8PJ67_9FLAO</name>
<evidence type="ECO:0000256" key="1">
    <source>
        <dbReference type="SAM" id="Phobius"/>
    </source>
</evidence>